<dbReference type="InterPro" id="IPR020806">
    <property type="entry name" value="PKS_PP-bd"/>
</dbReference>
<dbReference type="GO" id="GO:0006633">
    <property type="term" value="P:fatty acid biosynthetic process"/>
    <property type="evidence" value="ECO:0007669"/>
    <property type="project" value="InterPro"/>
</dbReference>
<dbReference type="Gene3D" id="3.40.47.10">
    <property type="match status" value="2"/>
</dbReference>
<dbReference type="Gene3D" id="3.10.129.110">
    <property type="entry name" value="Polyketide synthase dehydratase"/>
    <property type="match status" value="1"/>
</dbReference>
<dbReference type="PANTHER" id="PTHR43775:SF37">
    <property type="entry name" value="SI:DKEY-61P9.11"/>
    <property type="match status" value="1"/>
</dbReference>
<dbReference type="PANTHER" id="PTHR43775">
    <property type="entry name" value="FATTY ACID SYNTHASE"/>
    <property type="match status" value="1"/>
</dbReference>
<evidence type="ECO:0000256" key="10">
    <source>
        <dbReference type="ARBA" id="ARBA00023268"/>
    </source>
</evidence>
<keyword evidence="4" id="KW-0596">Phosphopantetheine</keyword>
<evidence type="ECO:0000256" key="6">
    <source>
        <dbReference type="ARBA" id="ARBA00022553"/>
    </source>
</evidence>
<dbReference type="SMART" id="SM00829">
    <property type="entry name" value="PKS_ER"/>
    <property type="match status" value="1"/>
</dbReference>
<feature type="active site" description="Proton acceptor; for dehydratase activity" evidence="13">
    <location>
        <position position="1024"/>
    </location>
</feature>
<evidence type="ECO:0000313" key="18">
    <source>
        <dbReference type="EMBL" id="NLR65553.1"/>
    </source>
</evidence>
<keyword evidence="11" id="KW-0012">Acyltransferase</keyword>
<feature type="active site" description="Proton donor; for dehydratase activity" evidence="13">
    <location>
        <position position="1182"/>
    </location>
</feature>
<evidence type="ECO:0000256" key="12">
    <source>
        <dbReference type="ARBA" id="ARBA00054155"/>
    </source>
</evidence>
<dbReference type="InterPro" id="IPR042104">
    <property type="entry name" value="PKS_dehydratase_sf"/>
</dbReference>
<keyword evidence="9" id="KW-0521">NADP</keyword>
<dbReference type="GO" id="GO:0016491">
    <property type="term" value="F:oxidoreductase activity"/>
    <property type="evidence" value="ECO:0007669"/>
    <property type="project" value="InterPro"/>
</dbReference>
<comment type="cofactor">
    <cofactor evidence="1">
        <name>pantetheine 4'-phosphate</name>
        <dbReference type="ChEBI" id="CHEBI:47942"/>
    </cofactor>
</comment>
<evidence type="ECO:0000256" key="13">
    <source>
        <dbReference type="PROSITE-ProRule" id="PRU01363"/>
    </source>
</evidence>
<dbReference type="InterPro" id="IPR050091">
    <property type="entry name" value="PKS_NRPS_Biosynth_Enz"/>
</dbReference>
<dbReference type="InterPro" id="IPR013149">
    <property type="entry name" value="ADH-like_C"/>
</dbReference>
<dbReference type="Pfam" id="PF08240">
    <property type="entry name" value="ADH_N"/>
    <property type="match status" value="1"/>
</dbReference>
<dbReference type="SUPFAM" id="SSF52777">
    <property type="entry name" value="CoA-dependent acyltransferases"/>
    <property type="match status" value="2"/>
</dbReference>
<proteinExistence type="predicted"/>
<dbReference type="InterPro" id="IPR006162">
    <property type="entry name" value="Ppantetheine_attach_site"/>
</dbReference>
<dbReference type="SUPFAM" id="SSF53901">
    <property type="entry name" value="Thiolase-like"/>
    <property type="match status" value="2"/>
</dbReference>
<dbReference type="GO" id="GO:0004312">
    <property type="term" value="F:fatty acid synthase activity"/>
    <property type="evidence" value="ECO:0007669"/>
    <property type="project" value="TreeGrafter"/>
</dbReference>
<evidence type="ECO:0000256" key="14">
    <source>
        <dbReference type="SAM" id="MobiDB-lite"/>
    </source>
</evidence>
<dbReference type="InterPro" id="IPR036291">
    <property type="entry name" value="NAD(P)-bd_dom_sf"/>
</dbReference>
<dbReference type="PROSITE" id="PS52019">
    <property type="entry name" value="PKS_MFAS_DH"/>
    <property type="match status" value="1"/>
</dbReference>
<evidence type="ECO:0000256" key="11">
    <source>
        <dbReference type="ARBA" id="ARBA00023315"/>
    </source>
</evidence>
<dbReference type="InterPro" id="IPR001242">
    <property type="entry name" value="Condensation_dom"/>
</dbReference>
<evidence type="ECO:0000256" key="7">
    <source>
        <dbReference type="ARBA" id="ARBA00022679"/>
    </source>
</evidence>
<dbReference type="Gene3D" id="3.40.50.150">
    <property type="entry name" value="Vaccinia Virus protein VP39"/>
    <property type="match status" value="1"/>
</dbReference>
<feature type="domain" description="Ketosynthase family 3 (KS3)" evidence="16">
    <location>
        <begin position="1760"/>
        <end position="2183"/>
    </location>
</feature>
<dbReference type="Gene3D" id="3.40.50.720">
    <property type="entry name" value="NAD(P)-binding Rossmann-like Domain"/>
    <property type="match status" value="2"/>
</dbReference>
<keyword evidence="7" id="KW-0808">Transferase</keyword>
<reference evidence="18 19" key="1">
    <citation type="submission" date="2020-04" db="EMBL/GenBank/DDBJ databases">
        <authorList>
            <person name="Yin C."/>
        </authorList>
    </citation>
    <scope>NUCLEOTIDE SEQUENCE [LARGE SCALE GENOMIC DNA]</scope>
    <source>
        <strain evidence="18 19">Ae27</strain>
    </source>
</reference>
<dbReference type="Gene3D" id="1.10.1240.100">
    <property type="match status" value="2"/>
</dbReference>
<name>A0A847RR42_9BACT</name>
<keyword evidence="8" id="KW-0677">Repeat</keyword>
<feature type="region of interest" description="Disordered" evidence="14">
    <location>
        <begin position="367"/>
        <end position="394"/>
    </location>
</feature>
<keyword evidence="6" id="KW-0597">Phosphoprotein</keyword>
<dbReference type="Proteomes" id="UP000570474">
    <property type="component" value="Unassembled WGS sequence"/>
</dbReference>
<dbReference type="SUPFAM" id="SSF51735">
    <property type="entry name" value="NAD(P)-binding Rossmann-fold domains"/>
    <property type="match status" value="3"/>
</dbReference>
<dbReference type="GO" id="GO:0031177">
    <property type="term" value="F:phosphopantetheine binding"/>
    <property type="evidence" value="ECO:0007669"/>
    <property type="project" value="InterPro"/>
</dbReference>
<dbReference type="Pfam" id="PF22336">
    <property type="entry name" value="RhiE-like_linker"/>
    <property type="match status" value="3"/>
</dbReference>
<dbReference type="InterPro" id="IPR020841">
    <property type="entry name" value="PKS_Beta-ketoAc_synthase_dom"/>
</dbReference>
<keyword evidence="5" id="KW-0963">Cytoplasm</keyword>
<dbReference type="SMART" id="SM00823">
    <property type="entry name" value="PKS_PP"/>
    <property type="match status" value="4"/>
</dbReference>
<dbReference type="GO" id="GO:0005737">
    <property type="term" value="C:cytoplasm"/>
    <property type="evidence" value="ECO:0007669"/>
    <property type="project" value="UniProtKB-SubCell"/>
</dbReference>
<dbReference type="InterPro" id="IPR016039">
    <property type="entry name" value="Thiolase-like"/>
</dbReference>
<dbReference type="Pfam" id="PF00109">
    <property type="entry name" value="ketoacyl-synt"/>
    <property type="match status" value="2"/>
</dbReference>
<dbReference type="InterPro" id="IPR020807">
    <property type="entry name" value="PKS_DH"/>
</dbReference>
<feature type="domain" description="Carrier" evidence="15">
    <location>
        <begin position="184"/>
        <end position="261"/>
    </location>
</feature>
<evidence type="ECO:0000259" key="16">
    <source>
        <dbReference type="PROSITE" id="PS52004"/>
    </source>
</evidence>
<evidence type="ECO:0000256" key="8">
    <source>
        <dbReference type="ARBA" id="ARBA00022737"/>
    </source>
</evidence>
<sequence>ISLHDVGYTLQTGREAMDERLAVVVKDVPSLLAQLEKYISGEAGEYYHDNCRKEKEESVTAGMLSIQDLAMVGRSWVKGATINWQELYSAGQKPRQISLPTYPFEQKRYWYNLRLHANKQEPDPPQQKQDKIVLAPPGHVQRVALTAAAARISLEPLVTEKEHAMAQPIITLTSEQDMITEKIYDAPQVLQQLSSLLADALYIESTQFDRDEKFIDLGLDSIIGVELLQKVNNCFHTDISVTDLYNYPTLNTLGAYIYSQLPNAVAVPEKEQADEQYISSRLTAVKNEIPEILRQLLADALYIAPEQINDDEKLIDMGLDSIIGVELVKNMNEQLGLHIEATDLYNYPTLRELAAYISTLPPHAANPSTIADTPALPETSPIAGRQDKQETPKSQPVVVASDIAIIGMSARMPGAASADIFWEHLKAGKDMVTEVPEERWRKSSYYHPDPAESGMSYSRWMGILDDIDRFDPLFFNISPKEATFMDPQQRLFLEECWKTIEDAGYDPKQLANRACGVYIGAGYGDYHKRIGFSNNDLAYLLTGNSSAILSARIAYLLNLKGPSLSIDTACSSSLVAIAHACDGLLLGNCDMAFAGGVCVLTTPDMHIMTSKAGMLSPEGKCKTFDQQADGFVPAEAIGVVLLKRLDQAEKDGDRIHGVIKGWAVNQDGATNGIMAPSDKSQTALQRHVYDKFKIHPETITYVEAHGTGTKLGDPIEVKALKEAFKTYTSKTGFCGLGSVKSNIGHSLAAAGVASVIKVVQALKHKQIPPTIHYTKLNEHISLEQTPFYINTSLKDWVIQHPGLRRAAINSFGFSGTNAHMVIEEYPARPVAVANTSPAIIVLSAQHPDRLREMAGNLLQHLKDYPHLELHEIGFTLQTGRAALVERLAFVAKSREELLTRLEGYITGGAGEIFTGNVRKDKIDFLLEGIAGKAYIEAALKAKELKSLARLWVKGGDFNWHLLYDGKLPAKVGLPAYSFARESYWYDETVPSAEPSRADYPKTEISQQQRYTNVYSGQETFLADHIVLGEKIFPGAAYLELAREAASHMTGRQITQLKDIVWMRPMTINGVGAKVDTVLTRTGTEWCYQVLRTNGHGEEMHSQGRIGTAMLSLPGSHDPEIIRRRLPRVMHKRECYNWFSEKGLHYGDSFQGITTLYFNETEALSKITLPPSPSFVLTPGMLDSALQTCVCLCTENETQRLPLPYSIREVNIYRELPGDIWCYARKANGNGVAHTFNNFDLDILNEDGEVLLTIRDFAVIPMNTAPQYAANTNACQVEPIVTPATDTAGDHMHTAADLDNRIRELLVMIVCKVLKLQPAQVDPDTPLFEYGIDSILGLNLIKELNEALQTAIPTTILFDYPTINQFAAYLKLEYAASFRDSNPQVVSGPYQQQASEPAGITAQHTGVAGGAGKRLLLQAPGTVADIQLMPFEPMAPRAGEVLVEVKSFALNFGDLLCVKGLYPNMPPYPFTPGFEAAGIVRKTGHGVTAFRVGDEVLVAGNKGLGMHATHVTVDCGQLLPKPEKLSFSEACAMPAVSMTVVEAYRRAGLRSGETILVQSATGGTGLIAIQMALHTGASVIATAGSELKLNYLRKLGVSHVINYLEQDFEEEVKKITAGRGVDVLINTLGGENIQKGINCLGKRGRYVELSMTGIKSANKIDLSKFSNNQTFISLDINRLLKDDESYARELWDACQTLIEQHVITPVIGRQFDLQQFRDAYTQLENRSNIGKIVINTQIPGPVVGDYNTDKAREIRPISHMESDIAIIGISGQFGAANNLDEFWDVLKSGTSLIEEVPPERWDVNALYSTNKEDKNKIYCKWGSFLKDIDKFDPRFFRITGVEAETMDPQQRLFLEHCWKALEDAAINPEQLNGSKCGVFVGVGPGDYVQLSMKATTEASAFWGNTSSILASRIAYYLNLKGPAVAVDTACSSSLVAMDIACKSLLLGETDLIISGGVTVYTTPEFYRQSCRAGMLSPHGRCYTFDRRADGFVPGEGVGVVVMKRLKDAERDGDHIYGVIKGILTNQDGTTSGITAPSTTSQKNLETALYNRYNIDPATISYVEAHGTGTSLGDPIEFQALSAAFGQFTGKKQYCGLGSVKSNIGHTVMAAGVSGVLKVLLALKHRQLPPTINFEACNTLISLEDSPFRIQDRLTSWEAPDGLPRRAAVSSFGFSGTNAHVVIEEYVAPDTGRRFSGPVILPLSARNADRLRKLAENLKQYVEKFPALELHDIAYTLQIGRKAMEERLAIVATDKETLVAVLTAYIKGDTRHLLTGNIRKNATPGGVESGTVKALVDRHMRYRELKALAELWVQGATVRWEQLYAQQLPARISLPAYPFARERYWLATSDTAAQPVIPAATKEKETAEILCFVPEWEQVATQSAGQLSGNGIHVVLPGGADRPFTEKLEAILQQRGLPVVVQQTAEILPDGTTDVYLLHGLNKDTAVIGDQERQFFTAVKQLLFSGYRDRKLNLTIVIAHTQQILAADKVSVTGSGITGLAGSLAKEQPLWRVRVIDIENDNDIPSLPDTPYHKDGTVCGYRHGAYYERKLRTIKAGNTGKSRFRQNGTYVILGGAGGLGRETTAYLIRKHNARVIWLGRRAQDEQISRWQDTVSVSGNRPVYIQCDATDRADMEHAYAAIKSAYGPVHGLIHSAIVLNDKLLKDMSDQDFEGPFAVKASSSHCLVETFRNEPLDFICFYSSAQSQWNAAGQSNYSAGCSYKDSYAHAVSHQLPIPVYIINWGYWGEVGIVSSSDYQRRMAFMGVESISSAEGMALLEAVLEGNTRQVIYAKLTAAARAMLPLTTKTEKVLPELSLPPIPPYHPATEVEQPFEAICAKGLLQVFLEFGLQTEQPAEIATKYHRLFKVLIGFLVDRGYLEKKGSALVIPEAIQNSLPGFNVAASIDALTATHTSYTPHSKLLKACLGAFGAILTGKARATDVIFPGGSMEHVSGIYKGNYQSDYFNDVLSEVVLSRVKDISDHLAGGEKVRILEVGAGTGGSSEVIFRKLRAYSDRVEYVYTDISRSFLLHAEAHYRELAPYLKTAVLNIESPVAGQAQPIEYYDIVIGSNVVHATRNIYRTLNNIRPLLKKNGLLLLNEIVTTNLFTTLTFGLLDGWWLYEDEALRMEGSPCLSSGSWAAVLAKSGFGQVSFHPSDSGLPQQIIAAVNSGQTEIKVHEAPPVSANVARAPQAPVSPSAGQQHNEWLTAQLLAIASATIKIPQADLDVNEHFMDYGFDSILANTFIRNINEVLKITLTPSDIYNNTNIVDLAGFIQTCYGENLNRPAECNPDKEPADDVPVVPETLHYPLSEAQKGLWYNQEMDAGNFVYNIPLAFTFTGQANKDQLVYAYRLMLHEHPILRAGFGIDEETGTVCQKINMVEDALFVDFVEINEQHDVSAEFNRLLKMPFNLRQDTPVRFYIRQDKMSKKMYLLFVFHHIVFDGMSGGVFMRSFLEKCQKLHSGGIVIPRDEDRAFFSFVEDERLFMKSERGGLSLAYWREKLSGTLPVLSLPFDTVASAAGTGYSEKLVSPEMSQELRSLSKKLNVSLSSLMLSTFTLLLYKITGEEDILTLMPVANRPGKQHESAIGFYVNMMIVRNSVPGDKIFASFVDDVKNGVVSGFDHIGYPFTSLVSALQLGGGQGKLPLFRTTYNFQNIYDNVLKMENGPEEVKMMNGFLQETESEYTMEVFDLKKTLCLRLKYDRSLFLPSTVEAHLTYFTNLLTAVLEDSSKKLKEYDILSPEMREQLLAGYYQASDYDENETFTGLFEKQFGHSTEV</sequence>
<dbReference type="Pfam" id="PF21089">
    <property type="entry name" value="PKS_DH_N"/>
    <property type="match status" value="1"/>
</dbReference>
<dbReference type="SUPFAM" id="SSF47336">
    <property type="entry name" value="ACP-like"/>
    <property type="match status" value="4"/>
</dbReference>
<dbReference type="PROSITE" id="PS00606">
    <property type="entry name" value="KS3_1"/>
    <property type="match status" value="2"/>
</dbReference>
<dbReference type="InterPro" id="IPR054514">
    <property type="entry name" value="RhiE-like_linker"/>
</dbReference>
<dbReference type="SMART" id="SM01294">
    <property type="entry name" value="PKS_PP_betabranch"/>
    <property type="match status" value="4"/>
</dbReference>
<organism evidence="18 19">
    <name type="scientific">Chitinophaga varians</name>
    <dbReference type="NCBI Taxonomy" id="2202339"/>
    <lineage>
        <taxon>Bacteria</taxon>
        <taxon>Pseudomonadati</taxon>
        <taxon>Bacteroidota</taxon>
        <taxon>Chitinophagia</taxon>
        <taxon>Chitinophagales</taxon>
        <taxon>Chitinophagaceae</taxon>
        <taxon>Chitinophaga</taxon>
    </lineage>
</organism>
<evidence type="ECO:0000256" key="9">
    <source>
        <dbReference type="ARBA" id="ARBA00022857"/>
    </source>
</evidence>
<dbReference type="Gene3D" id="3.30.559.30">
    <property type="entry name" value="Nonribosomal peptide synthetase, condensation domain"/>
    <property type="match status" value="1"/>
</dbReference>
<evidence type="ECO:0000256" key="5">
    <source>
        <dbReference type="ARBA" id="ARBA00022490"/>
    </source>
</evidence>
<dbReference type="InterPro" id="IPR049552">
    <property type="entry name" value="PKS_DH_N"/>
</dbReference>
<dbReference type="CDD" id="cd00833">
    <property type="entry name" value="PKS"/>
    <property type="match status" value="2"/>
</dbReference>
<accession>A0A847RR42</accession>
<dbReference type="Pfam" id="PF00550">
    <property type="entry name" value="PP-binding"/>
    <property type="match status" value="4"/>
</dbReference>
<dbReference type="EMBL" id="JABAIA010000002">
    <property type="protein sequence ID" value="NLR65553.1"/>
    <property type="molecule type" value="Genomic_DNA"/>
</dbReference>
<comment type="pathway">
    <text evidence="3">Antibiotic biosynthesis.</text>
</comment>
<dbReference type="Pfam" id="PF00668">
    <property type="entry name" value="Condensation"/>
    <property type="match status" value="1"/>
</dbReference>
<dbReference type="InterPro" id="IPR013968">
    <property type="entry name" value="PKS_KR"/>
</dbReference>
<dbReference type="InterPro" id="IPR020843">
    <property type="entry name" value="ER"/>
</dbReference>
<dbReference type="InterPro" id="IPR049900">
    <property type="entry name" value="PKS_mFAS_DH"/>
</dbReference>
<dbReference type="CDD" id="cd08953">
    <property type="entry name" value="KR_2_SDR_x"/>
    <property type="match status" value="1"/>
</dbReference>
<comment type="caution">
    <text evidence="18">The sequence shown here is derived from an EMBL/GenBank/DDBJ whole genome shotgun (WGS) entry which is preliminary data.</text>
</comment>
<evidence type="ECO:0000313" key="19">
    <source>
        <dbReference type="Proteomes" id="UP000570474"/>
    </source>
</evidence>
<dbReference type="SMART" id="SM00822">
    <property type="entry name" value="PKS_KR"/>
    <property type="match status" value="1"/>
</dbReference>
<evidence type="ECO:0000256" key="3">
    <source>
        <dbReference type="ARBA" id="ARBA00004792"/>
    </source>
</evidence>
<feature type="domain" description="Ketosynthase family 3 (KS3)" evidence="16">
    <location>
        <begin position="400"/>
        <end position="824"/>
    </location>
</feature>
<dbReference type="GO" id="GO:0004315">
    <property type="term" value="F:3-oxoacyl-[acyl-carrier-protein] synthase activity"/>
    <property type="evidence" value="ECO:0007669"/>
    <property type="project" value="InterPro"/>
</dbReference>
<dbReference type="SMART" id="SM00826">
    <property type="entry name" value="PKS_DH"/>
    <property type="match status" value="1"/>
</dbReference>
<dbReference type="Gene3D" id="3.90.180.10">
    <property type="entry name" value="Medium-chain alcohol dehydrogenases, catalytic domain"/>
    <property type="match status" value="1"/>
</dbReference>
<keyword evidence="19" id="KW-1185">Reference proteome</keyword>
<dbReference type="InterPro" id="IPR049551">
    <property type="entry name" value="PKS_DH_C"/>
</dbReference>
<dbReference type="Pfam" id="PF14765">
    <property type="entry name" value="PS-DH"/>
    <property type="match status" value="1"/>
</dbReference>
<dbReference type="Gene3D" id="3.30.559.10">
    <property type="entry name" value="Chloramphenicol acetyltransferase-like domain"/>
    <property type="match status" value="1"/>
</dbReference>
<dbReference type="Gene3D" id="1.10.1200.10">
    <property type="entry name" value="ACP-like"/>
    <property type="match status" value="4"/>
</dbReference>
<dbReference type="Pfam" id="PF00107">
    <property type="entry name" value="ADH_zinc_N"/>
    <property type="match status" value="1"/>
</dbReference>
<feature type="domain" description="Carrier" evidence="15">
    <location>
        <begin position="3199"/>
        <end position="3276"/>
    </location>
</feature>
<dbReference type="InterPro" id="IPR036736">
    <property type="entry name" value="ACP-like_sf"/>
</dbReference>
<feature type="domain" description="Carrier" evidence="15">
    <location>
        <begin position="287"/>
        <end position="361"/>
    </location>
</feature>
<dbReference type="InterPro" id="IPR013217">
    <property type="entry name" value="Methyltransf_12"/>
</dbReference>
<dbReference type="InterPro" id="IPR023213">
    <property type="entry name" value="CAT-like_dom_sf"/>
</dbReference>
<dbReference type="SUPFAM" id="SSF53335">
    <property type="entry name" value="S-adenosyl-L-methionine-dependent methyltransferases"/>
    <property type="match status" value="1"/>
</dbReference>
<dbReference type="SUPFAM" id="SSF50129">
    <property type="entry name" value="GroES-like"/>
    <property type="match status" value="1"/>
</dbReference>
<dbReference type="PROSITE" id="PS52004">
    <property type="entry name" value="KS3_2"/>
    <property type="match status" value="2"/>
</dbReference>
<dbReference type="InterPro" id="IPR057326">
    <property type="entry name" value="KR_dom"/>
</dbReference>
<dbReference type="InterPro" id="IPR029063">
    <property type="entry name" value="SAM-dependent_MTases_sf"/>
</dbReference>
<feature type="domain" description="Carrier" evidence="15">
    <location>
        <begin position="1296"/>
        <end position="1373"/>
    </location>
</feature>
<keyword evidence="10" id="KW-0511">Multifunctional enzyme</keyword>
<dbReference type="InterPro" id="IPR018201">
    <property type="entry name" value="Ketoacyl_synth_AS"/>
</dbReference>
<dbReference type="Gene3D" id="3.30.70.3290">
    <property type="match status" value="1"/>
</dbReference>
<dbReference type="GO" id="GO:0009403">
    <property type="term" value="P:toxin biosynthetic process"/>
    <property type="evidence" value="ECO:0007669"/>
    <property type="project" value="UniProtKB-ARBA"/>
</dbReference>
<dbReference type="InterPro" id="IPR014031">
    <property type="entry name" value="Ketoacyl_synth_C"/>
</dbReference>
<feature type="region of interest" description="N-terminal hotdog fold" evidence="13">
    <location>
        <begin position="990"/>
        <end position="1112"/>
    </location>
</feature>
<evidence type="ECO:0000259" key="17">
    <source>
        <dbReference type="PROSITE" id="PS52019"/>
    </source>
</evidence>
<dbReference type="Pfam" id="PF08242">
    <property type="entry name" value="Methyltransf_12"/>
    <property type="match status" value="1"/>
</dbReference>
<dbReference type="InterPro" id="IPR011032">
    <property type="entry name" value="GroES-like_sf"/>
</dbReference>
<dbReference type="InterPro" id="IPR009081">
    <property type="entry name" value="PP-bd_ACP"/>
</dbReference>
<comment type="subcellular location">
    <subcellularLocation>
        <location evidence="2">Cytoplasm</location>
    </subcellularLocation>
</comment>
<feature type="region of interest" description="C-terminal hotdog fold" evidence="13">
    <location>
        <begin position="1126"/>
        <end position="1267"/>
    </location>
</feature>
<dbReference type="SMART" id="SM00825">
    <property type="entry name" value="PKS_KS"/>
    <property type="match status" value="2"/>
</dbReference>
<dbReference type="InterPro" id="IPR013154">
    <property type="entry name" value="ADH-like_N"/>
</dbReference>
<evidence type="ECO:0000256" key="4">
    <source>
        <dbReference type="ARBA" id="ARBA00022450"/>
    </source>
</evidence>
<dbReference type="PROSITE" id="PS00012">
    <property type="entry name" value="PHOSPHOPANTETHEINE"/>
    <property type="match status" value="3"/>
</dbReference>
<comment type="function">
    <text evidence="12">Involved in production of the polyketide antibiotic thailandamide.</text>
</comment>
<feature type="non-terminal residue" evidence="18">
    <location>
        <position position="1"/>
    </location>
</feature>
<evidence type="ECO:0000259" key="15">
    <source>
        <dbReference type="PROSITE" id="PS50075"/>
    </source>
</evidence>
<dbReference type="Pfam" id="PF02801">
    <property type="entry name" value="Ketoacyl-synt_C"/>
    <property type="match status" value="2"/>
</dbReference>
<dbReference type="Pfam" id="PF08659">
    <property type="entry name" value="KR"/>
    <property type="match status" value="1"/>
</dbReference>
<feature type="domain" description="PKS/mFAS DH" evidence="17">
    <location>
        <begin position="990"/>
        <end position="1267"/>
    </location>
</feature>
<evidence type="ECO:0000256" key="1">
    <source>
        <dbReference type="ARBA" id="ARBA00001957"/>
    </source>
</evidence>
<dbReference type="FunFam" id="3.40.47.10:FF:000019">
    <property type="entry name" value="Polyketide synthase type I"/>
    <property type="match status" value="2"/>
</dbReference>
<protein>
    <submittedName>
        <fullName evidence="18">SDR family NAD(P)-dependent oxidoreductase</fullName>
    </submittedName>
</protein>
<dbReference type="InterPro" id="IPR014030">
    <property type="entry name" value="Ketoacyl_synth_N"/>
</dbReference>
<dbReference type="PROSITE" id="PS50075">
    <property type="entry name" value="CARRIER"/>
    <property type="match status" value="4"/>
</dbReference>
<gene>
    <name evidence="18" type="ORF">HGH92_14655</name>
</gene>
<evidence type="ECO:0000256" key="2">
    <source>
        <dbReference type="ARBA" id="ARBA00004496"/>
    </source>
</evidence>